<feature type="chain" id="PRO_5019016875" evidence="8">
    <location>
        <begin position="28"/>
        <end position="349"/>
    </location>
</feature>
<dbReference type="SMART" id="SM00848">
    <property type="entry name" value="Inhibitor_I29"/>
    <property type="match status" value="1"/>
</dbReference>
<keyword evidence="12" id="KW-1185">Reference proteome</keyword>
<evidence type="ECO:0000313" key="12">
    <source>
        <dbReference type="Proteomes" id="UP000287033"/>
    </source>
</evidence>
<dbReference type="Pfam" id="PF00112">
    <property type="entry name" value="Peptidase_C1"/>
    <property type="match status" value="1"/>
</dbReference>
<evidence type="ECO:0000256" key="5">
    <source>
        <dbReference type="ARBA" id="ARBA00023145"/>
    </source>
</evidence>
<dbReference type="PRINTS" id="PR00705">
    <property type="entry name" value="PAPAIN"/>
</dbReference>
<evidence type="ECO:0000313" key="11">
    <source>
        <dbReference type="EMBL" id="GCC33399.1"/>
    </source>
</evidence>
<dbReference type="InterPro" id="IPR013128">
    <property type="entry name" value="Peptidase_C1A"/>
</dbReference>
<dbReference type="Proteomes" id="UP000287033">
    <property type="component" value="Unassembled WGS sequence"/>
</dbReference>
<dbReference type="EMBL" id="BEZZ01000514">
    <property type="protein sequence ID" value="GCC33399.1"/>
    <property type="molecule type" value="Genomic_DNA"/>
</dbReference>
<evidence type="ECO:0000256" key="8">
    <source>
        <dbReference type="SAM" id="SignalP"/>
    </source>
</evidence>
<protein>
    <submittedName>
        <fullName evidence="11">Uncharacterized protein</fullName>
    </submittedName>
</protein>
<dbReference type="InterPro" id="IPR039417">
    <property type="entry name" value="Peptidase_C1A_papain-like"/>
</dbReference>
<dbReference type="PROSITE" id="PS00639">
    <property type="entry name" value="THIOL_PROTEASE_HIS"/>
    <property type="match status" value="1"/>
</dbReference>
<keyword evidence="8" id="KW-0732">Signal</keyword>
<gene>
    <name evidence="11" type="ORF">chiPu_0011868</name>
</gene>
<name>A0A401SSM9_CHIPU</name>
<keyword evidence="6" id="KW-1015">Disulfide bond</keyword>
<sequence length="349" mass="40401">MTPRLSIMKFALFLGCVVLSTLAVASGNTLNSTLDEDWKNWKSEYEKQYTEDEESYRRMIWEDSMRYINQHNLEYSMGKHTFTVGMNQFGDLTNKEFNELMNGFRQDEADNSTEEEVDGEDDIEDDEEFEESDEDLKKATVDWRRKGWVTPVKNQGRCGSCWAFSATGAIEGQWAKRHGRLVSLSEQNLVDCDKRSHGCNGGWMSSAFRYVQENNGINSARTYPYEARDRNCRFRDDDIAATVKRHMRIRRNEKALARQVKKIGPLAVAINAGLPSFRLYRSGVYYDRRCGKRLNHAVLLVGFGRQRGRKYWLVKNSWGTSWGDKGYIKMAKDRRNNCGIANYALYPIV</sequence>
<dbReference type="GO" id="GO:0008234">
    <property type="term" value="F:cysteine-type peptidase activity"/>
    <property type="evidence" value="ECO:0007669"/>
    <property type="project" value="UniProtKB-KW"/>
</dbReference>
<dbReference type="PANTHER" id="PTHR12411">
    <property type="entry name" value="CYSTEINE PROTEASE FAMILY C1-RELATED"/>
    <property type="match status" value="1"/>
</dbReference>
<dbReference type="InterPro" id="IPR025660">
    <property type="entry name" value="Pept_his_AS"/>
</dbReference>
<keyword evidence="3" id="KW-0378">Hydrolase</keyword>
<dbReference type="InterPro" id="IPR013201">
    <property type="entry name" value="Prot_inhib_I29"/>
</dbReference>
<dbReference type="InterPro" id="IPR000169">
    <property type="entry name" value="Pept_cys_AS"/>
</dbReference>
<keyword evidence="2" id="KW-0645">Protease</keyword>
<dbReference type="InterPro" id="IPR000668">
    <property type="entry name" value="Peptidase_C1A_C"/>
</dbReference>
<feature type="region of interest" description="Disordered" evidence="7">
    <location>
        <begin position="105"/>
        <end position="135"/>
    </location>
</feature>
<evidence type="ECO:0000259" key="9">
    <source>
        <dbReference type="SMART" id="SM00645"/>
    </source>
</evidence>
<comment type="similarity">
    <text evidence="1">Belongs to the peptidase C1 family.</text>
</comment>
<evidence type="ECO:0000259" key="10">
    <source>
        <dbReference type="SMART" id="SM00848"/>
    </source>
</evidence>
<dbReference type="Pfam" id="PF08246">
    <property type="entry name" value="Inhibitor_I29"/>
    <property type="match status" value="1"/>
</dbReference>
<dbReference type="STRING" id="137246.A0A401SSM9"/>
<evidence type="ECO:0000256" key="6">
    <source>
        <dbReference type="ARBA" id="ARBA00023157"/>
    </source>
</evidence>
<dbReference type="AlphaFoldDB" id="A0A401SSM9"/>
<comment type="caution">
    <text evidence="11">The sequence shown here is derived from an EMBL/GenBank/DDBJ whole genome shotgun (WGS) entry which is preliminary data.</text>
</comment>
<dbReference type="InterPro" id="IPR025661">
    <property type="entry name" value="Pept_asp_AS"/>
</dbReference>
<keyword evidence="5" id="KW-0865">Zymogen</keyword>
<organism evidence="11 12">
    <name type="scientific">Chiloscyllium punctatum</name>
    <name type="common">Brownbanded bambooshark</name>
    <name type="synonym">Hemiscyllium punctatum</name>
    <dbReference type="NCBI Taxonomy" id="137246"/>
    <lineage>
        <taxon>Eukaryota</taxon>
        <taxon>Metazoa</taxon>
        <taxon>Chordata</taxon>
        <taxon>Craniata</taxon>
        <taxon>Vertebrata</taxon>
        <taxon>Chondrichthyes</taxon>
        <taxon>Elasmobranchii</taxon>
        <taxon>Galeomorphii</taxon>
        <taxon>Galeoidea</taxon>
        <taxon>Orectolobiformes</taxon>
        <taxon>Hemiscylliidae</taxon>
        <taxon>Chiloscyllium</taxon>
    </lineage>
</organism>
<dbReference type="InterPro" id="IPR038765">
    <property type="entry name" value="Papain-like_cys_pep_sf"/>
</dbReference>
<dbReference type="OrthoDB" id="10253408at2759"/>
<evidence type="ECO:0000256" key="3">
    <source>
        <dbReference type="ARBA" id="ARBA00022801"/>
    </source>
</evidence>
<dbReference type="SMART" id="SM00645">
    <property type="entry name" value="Pept_C1"/>
    <property type="match status" value="1"/>
</dbReference>
<reference evidence="11 12" key="1">
    <citation type="journal article" date="2018" name="Nat. Ecol. Evol.">
        <title>Shark genomes provide insights into elasmobranch evolution and the origin of vertebrates.</title>
        <authorList>
            <person name="Hara Y"/>
            <person name="Yamaguchi K"/>
            <person name="Onimaru K"/>
            <person name="Kadota M"/>
            <person name="Koyanagi M"/>
            <person name="Keeley SD"/>
            <person name="Tatsumi K"/>
            <person name="Tanaka K"/>
            <person name="Motone F"/>
            <person name="Kageyama Y"/>
            <person name="Nozu R"/>
            <person name="Adachi N"/>
            <person name="Nishimura O"/>
            <person name="Nakagawa R"/>
            <person name="Tanegashima C"/>
            <person name="Kiyatake I"/>
            <person name="Matsumoto R"/>
            <person name="Murakumo K"/>
            <person name="Nishida K"/>
            <person name="Terakita A"/>
            <person name="Kuratani S"/>
            <person name="Sato K"/>
            <person name="Hyodo S Kuraku.S."/>
        </authorList>
    </citation>
    <scope>NUCLEOTIDE SEQUENCE [LARGE SCALE GENOMIC DNA]</scope>
</reference>
<accession>A0A401SSM9</accession>
<proteinExistence type="inferred from homology"/>
<dbReference type="PROSITE" id="PS00139">
    <property type="entry name" value="THIOL_PROTEASE_CYS"/>
    <property type="match status" value="1"/>
</dbReference>
<evidence type="ECO:0000256" key="2">
    <source>
        <dbReference type="ARBA" id="ARBA00022670"/>
    </source>
</evidence>
<evidence type="ECO:0000256" key="7">
    <source>
        <dbReference type="SAM" id="MobiDB-lite"/>
    </source>
</evidence>
<dbReference type="SUPFAM" id="SSF54001">
    <property type="entry name" value="Cysteine proteinases"/>
    <property type="match status" value="1"/>
</dbReference>
<dbReference type="GO" id="GO:0006508">
    <property type="term" value="P:proteolysis"/>
    <property type="evidence" value="ECO:0007669"/>
    <property type="project" value="UniProtKB-KW"/>
</dbReference>
<keyword evidence="4" id="KW-0788">Thiol protease</keyword>
<dbReference type="Gene3D" id="3.90.70.10">
    <property type="entry name" value="Cysteine proteinases"/>
    <property type="match status" value="1"/>
</dbReference>
<dbReference type="OMA" id="QYGYCLA"/>
<feature type="compositionally biased region" description="Acidic residues" evidence="7">
    <location>
        <begin position="109"/>
        <end position="134"/>
    </location>
</feature>
<feature type="signal peptide" evidence="8">
    <location>
        <begin position="1"/>
        <end position="27"/>
    </location>
</feature>
<feature type="domain" description="Peptidase C1A papain C-terminal" evidence="9">
    <location>
        <begin position="137"/>
        <end position="348"/>
    </location>
</feature>
<dbReference type="CDD" id="cd02248">
    <property type="entry name" value="Peptidase_C1A"/>
    <property type="match status" value="1"/>
</dbReference>
<dbReference type="PROSITE" id="PS00640">
    <property type="entry name" value="THIOL_PROTEASE_ASN"/>
    <property type="match status" value="1"/>
</dbReference>
<evidence type="ECO:0000256" key="4">
    <source>
        <dbReference type="ARBA" id="ARBA00022807"/>
    </source>
</evidence>
<dbReference type="FunFam" id="3.90.70.10:FF:000006">
    <property type="entry name" value="Cathepsin S"/>
    <property type="match status" value="1"/>
</dbReference>
<evidence type="ECO:0000256" key="1">
    <source>
        <dbReference type="ARBA" id="ARBA00008455"/>
    </source>
</evidence>
<feature type="domain" description="Cathepsin propeptide inhibitor" evidence="10">
    <location>
        <begin position="38"/>
        <end position="97"/>
    </location>
</feature>